<reference evidence="3 4" key="1">
    <citation type="submission" date="2021-06" db="EMBL/GenBank/DDBJ databases">
        <title>Caerostris extrusa draft genome.</title>
        <authorList>
            <person name="Kono N."/>
            <person name="Arakawa K."/>
        </authorList>
    </citation>
    <scope>NUCLEOTIDE SEQUENCE [LARGE SCALE GENOMIC DNA]</scope>
</reference>
<evidence type="ECO:0000313" key="3">
    <source>
        <dbReference type="EMBL" id="GIX68912.1"/>
    </source>
</evidence>
<dbReference type="Pfam" id="PF20502">
    <property type="entry name" value="DNAPKcs_CC1-2"/>
    <property type="match status" value="1"/>
</dbReference>
<dbReference type="InterPro" id="IPR046803">
    <property type="entry name" value="DNAPKcs_CC1-2"/>
</dbReference>
<name>A0AAV4M9T7_CAEEX</name>
<protein>
    <submittedName>
        <fullName evidence="3">DNA-dependent protein kinase catalytic subunit</fullName>
    </submittedName>
</protein>
<proteinExistence type="predicted"/>
<dbReference type="GO" id="GO:0016301">
    <property type="term" value="F:kinase activity"/>
    <property type="evidence" value="ECO:0007669"/>
    <property type="project" value="UniProtKB-KW"/>
</dbReference>
<dbReference type="Pfam" id="PF20500">
    <property type="entry name" value="DNA-PKcs_N"/>
    <property type="match status" value="2"/>
</dbReference>
<feature type="domain" description="DNA-PKcs N-terminal" evidence="1">
    <location>
        <begin position="4"/>
        <end position="169"/>
    </location>
</feature>
<dbReference type="SUPFAM" id="SSF48371">
    <property type="entry name" value="ARM repeat"/>
    <property type="match status" value="1"/>
</dbReference>
<evidence type="ECO:0000313" key="4">
    <source>
        <dbReference type="Proteomes" id="UP001054945"/>
    </source>
</evidence>
<keyword evidence="3" id="KW-0418">Kinase</keyword>
<accession>A0AAV4M9T7</accession>
<feature type="domain" description="DNA-PKcs N-terminal" evidence="1">
    <location>
        <begin position="179"/>
        <end position="611"/>
    </location>
</feature>
<comment type="caution">
    <text evidence="3">The sequence shown here is derived from an EMBL/GenBank/DDBJ whole genome shotgun (WGS) entry which is preliminary data.</text>
</comment>
<evidence type="ECO:0000259" key="1">
    <source>
        <dbReference type="Pfam" id="PF20500"/>
    </source>
</evidence>
<keyword evidence="3" id="KW-0808">Transferase</keyword>
<organism evidence="3 4">
    <name type="scientific">Caerostris extrusa</name>
    <name type="common">Bark spider</name>
    <name type="synonym">Caerostris bankana</name>
    <dbReference type="NCBI Taxonomy" id="172846"/>
    <lineage>
        <taxon>Eukaryota</taxon>
        <taxon>Metazoa</taxon>
        <taxon>Ecdysozoa</taxon>
        <taxon>Arthropoda</taxon>
        <taxon>Chelicerata</taxon>
        <taxon>Arachnida</taxon>
        <taxon>Araneae</taxon>
        <taxon>Araneomorphae</taxon>
        <taxon>Entelegynae</taxon>
        <taxon>Araneoidea</taxon>
        <taxon>Araneidae</taxon>
        <taxon>Caerostris</taxon>
    </lineage>
</organism>
<dbReference type="AlphaFoldDB" id="A0AAV4M9T7"/>
<dbReference type="EMBL" id="BPLR01002007">
    <property type="protein sequence ID" value="GIX68912.1"/>
    <property type="molecule type" value="Genomic_DNA"/>
</dbReference>
<evidence type="ECO:0000259" key="2">
    <source>
        <dbReference type="Pfam" id="PF20502"/>
    </source>
</evidence>
<keyword evidence="4" id="KW-1185">Reference proteome</keyword>
<sequence length="940" mass="108770">MYLDPENSYLIFDISRKVILNVEKYSNKTSSVIKAGLQLLAAHARQFEQIVFENCVDLFHDIMKWVEHPNRDMQKLGRDTLVQILKVTAEMVSSKYTEDMEYCTKVFKYFMNQFREIFLSSKSSSKVVQIAVIAYGLFAKPCKLCLSENEVKIMLQNLIQKCEHIFLSSFCDRACIRKYYFSLEKLTVFQIDKFHKVPSAYSFIVSKVVIRILLSVQPKRELFLDFLTQIVYQGLVKTCSHPIVAEAEILKDKTSPSGQKNQNEIVYESSKKIITYKDYVYFWKSLLNVVQLKELNSLGIPLEQRQSLMESIYDELIKSSIMLISKLDLNLNQQSTMNQEDIQNKETEISSDPLYGVQPNNKLDYYIFINLVDFLRDLFSSNCTELFSKWVFTFGKEMIFHAAKHSYHSGFYKLISLTLSICSEIGYFKEFMHVQKSNIKPENISEDKWRSFRLFSKFVTEVAVRQQQFKDDLLASCLQVLLSLPIEIVSHEINCLVPALERALKFGVSYLPLANTAISALEKWSEYLPLDIIKPHFVQLLPHLNNYLLASTFQDDTSIPTANMKKHNMKKGHKMSSKSIKRSNTNALDSVLEDPALLKIQHRIIMFLGKLGEHNIALLENAYEKLDEVAIAWDSLFRNHLKYAVPFQDVKLDIYFDDFLPRILEIATKSSVRQAKVAACEAFYIRRKMQTEHLLNKLNSFSLHPNAFKRIGAALTFNNIYTIFREEEALVNKFTIQLLVQFVDSLAIAHTDEASLGTEKLCVAALNHIERIITQKQKLFLKTELSRKKPECLEEATLQCAVLWLLKQCGCIQTECRHKCMELVVKLAVLIPSYTSATAFLLTYNCQNKNIFEDVFENVLRNFSDFGSCNQMTLKSICCWLEALQTSMDCYQWAFSKQIFLQNELHGEKYSSMISSVKIYKAIEYYIENIVKSITHIFNG</sequence>
<dbReference type="InterPro" id="IPR046804">
    <property type="entry name" value="DNA-PKcs_N"/>
</dbReference>
<dbReference type="Proteomes" id="UP001054945">
    <property type="component" value="Unassembled WGS sequence"/>
</dbReference>
<dbReference type="InterPro" id="IPR016024">
    <property type="entry name" value="ARM-type_fold"/>
</dbReference>
<feature type="domain" description="DNA-dependent protein kinase catalytic subunit CC1/2" evidence="2">
    <location>
        <begin position="658"/>
        <end position="931"/>
    </location>
</feature>
<gene>
    <name evidence="3" type="primary">PRKDC</name>
    <name evidence="3" type="ORF">CEXT_545231</name>
</gene>